<dbReference type="PANTHER" id="PTHR43364">
    <property type="entry name" value="NADH-SPECIFIC METHYLGLYOXAL REDUCTASE-RELATED"/>
    <property type="match status" value="1"/>
</dbReference>
<accession>A0A4R5DUM1</accession>
<dbReference type="RefSeq" id="WP_131889941.1">
    <property type="nucleotide sequence ID" value="NZ_SMKZ01000001.1"/>
</dbReference>
<dbReference type="Gene3D" id="3.20.20.100">
    <property type="entry name" value="NADP-dependent oxidoreductase domain"/>
    <property type="match status" value="1"/>
</dbReference>
<dbReference type="Proteomes" id="UP000294739">
    <property type="component" value="Unassembled WGS sequence"/>
</dbReference>
<name>A0A4R5DUM1_9ACTN</name>
<dbReference type="SUPFAM" id="SSF51430">
    <property type="entry name" value="NAD(P)-linked oxidoreductase"/>
    <property type="match status" value="1"/>
</dbReference>
<dbReference type="InterPro" id="IPR050523">
    <property type="entry name" value="AKR_Detox_Biosynth"/>
</dbReference>
<keyword evidence="1" id="KW-0560">Oxidoreductase</keyword>
<proteinExistence type="predicted"/>
<dbReference type="PANTHER" id="PTHR43364:SF4">
    <property type="entry name" value="NAD(P)-LINKED OXIDOREDUCTASE SUPERFAMILY PROTEIN"/>
    <property type="match status" value="1"/>
</dbReference>
<dbReference type="EMBL" id="SMKZ01000001">
    <property type="protein sequence ID" value="TDE15841.1"/>
    <property type="molecule type" value="Genomic_DNA"/>
</dbReference>
<sequence>MVTTRRLGRTDFEITPIGLGCLPFGGPGVTDRFYATITQPVATEIVRAALAGGITWFDTAEMYGKGHCERTLTTALREHGIEPGRVTIATKWTPLLRRASSIGRTIGARHAALQGYPVDLHQIHMPHGGFSSIASQVRTMAELRAAGKIGAIGVSNFSAAQMERAHQVLREYGLPLASNQVQINFVERGIEREGVLEAARRLGVTLIAMSPLRTGLFTGAFHDDPSRLTSMRRIRRRLAGFNARTLARTAPLIDELRAIGTAYGATVGQVALSWLTTFYGDTVVAIPGASKPRHAAESAAAMDLRLTEKELDRLDELSRGLS</sequence>
<dbReference type="OrthoDB" id="9768793at2"/>
<comment type="caution">
    <text evidence="3">The sequence shown here is derived from an EMBL/GenBank/DDBJ whole genome shotgun (WGS) entry which is preliminary data.</text>
</comment>
<evidence type="ECO:0000256" key="1">
    <source>
        <dbReference type="ARBA" id="ARBA00023002"/>
    </source>
</evidence>
<protein>
    <submittedName>
        <fullName evidence="3">Aldo/keto reductase</fullName>
    </submittedName>
</protein>
<evidence type="ECO:0000259" key="2">
    <source>
        <dbReference type="Pfam" id="PF00248"/>
    </source>
</evidence>
<evidence type="ECO:0000313" key="4">
    <source>
        <dbReference type="Proteomes" id="UP000294739"/>
    </source>
</evidence>
<dbReference type="InParanoid" id="A0A4R5DUM1"/>
<dbReference type="GO" id="GO:0016491">
    <property type="term" value="F:oxidoreductase activity"/>
    <property type="evidence" value="ECO:0007669"/>
    <property type="project" value="UniProtKB-KW"/>
</dbReference>
<feature type="domain" description="NADP-dependent oxidoreductase" evidence="2">
    <location>
        <begin position="17"/>
        <end position="318"/>
    </location>
</feature>
<gene>
    <name evidence="3" type="ORF">E1269_00655</name>
</gene>
<organism evidence="3 4">
    <name type="scientific">Jiangella asiatica</name>
    <dbReference type="NCBI Taxonomy" id="2530372"/>
    <lineage>
        <taxon>Bacteria</taxon>
        <taxon>Bacillati</taxon>
        <taxon>Actinomycetota</taxon>
        <taxon>Actinomycetes</taxon>
        <taxon>Jiangellales</taxon>
        <taxon>Jiangellaceae</taxon>
        <taxon>Jiangella</taxon>
    </lineage>
</organism>
<dbReference type="Pfam" id="PF00248">
    <property type="entry name" value="Aldo_ket_red"/>
    <property type="match status" value="1"/>
</dbReference>
<dbReference type="InterPro" id="IPR036812">
    <property type="entry name" value="NAD(P)_OxRdtase_dom_sf"/>
</dbReference>
<reference evidence="3 4" key="1">
    <citation type="submission" date="2019-03" db="EMBL/GenBank/DDBJ databases">
        <title>Draft genome sequences of novel Actinobacteria.</title>
        <authorList>
            <person name="Sahin N."/>
            <person name="Ay H."/>
            <person name="Saygin H."/>
        </authorList>
    </citation>
    <scope>NUCLEOTIDE SEQUENCE [LARGE SCALE GENOMIC DNA]</scope>
    <source>
        <strain evidence="3 4">5K138</strain>
    </source>
</reference>
<dbReference type="InterPro" id="IPR023210">
    <property type="entry name" value="NADP_OxRdtase_dom"/>
</dbReference>
<evidence type="ECO:0000313" key="3">
    <source>
        <dbReference type="EMBL" id="TDE15841.1"/>
    </source>
</evidence>
<keyword evidence="4" id="KW-1185">Reference proteome</keyword>
<dbReference type="AlphaFoldDB" id="A0A4R5DUM1"/>